<evidence type="ECO:0000313" key="1">
    <source>
        <dbReference type="EMBL" id="CBK40341.1"/>
    </source>
</evidence>
<dbReference type="Proteomes" id="UP000001660">
    <property type="component" value="Chromosome"/>
</dbReference>
<sequence length="66" mass="7258">MHGSRQNRGWLWVGVKAPAVPYRHIPGKLKSLPVDAVAVRRYFDSLAAIGVNVTVVGCRDLRDGMV</sequence>
<evidence type="ECO:0000313" key="2">
    <source>
        <dbReference type="Proteomes" id="UP000001660"/>
    </source>
</evidence>
<dbReference type="EMBL" id="FP929003">
    <property type="protein sequence ID" value="CBK40341.1"/>
    <property type="molecule type" value="Genomic_DNA"/>
</dbReference>
<proteinExistence type="predicted"/>
<keyword evidence="2" id="KW-1185">Reference proteome</keyword>
<organism evidence="1 2">
    <name type="scientific">Nitrospira defluvii</name>
    <dbReference type="NCBI Taxonomy" id="330214"/>
    <lineage>
        <taxon>Bacteria</taxon>
        <taxon>Pseudomonadati</taxon>
        <taxon>Nitrospirota</taxon>
        <taxon>Nitrospiria</taxon>
        <taxon>Nitrospirales</taxon>
        <taxon>Nitrospiraceae</taxon>
        <taxon>Nitrospira</taxon>
    </lineage>
</organism>
<name>D8PAT2_9BACT</name>
<accession>D8PAT2</accession>
<reference evidence="1 2" key="1">
    <citation type="journal article" date="2010" name="Proc. Natl. Acad. Sci. U.S.A.">
        <title>A Nitrospira metagenome illuminates the physiology and evolution of globally important nitrite-oxidizing bacteria.</title>
        <authorList>
            <person name="Lucker S."/>
            <person name="Wagner M."/>
            <person name="Maixner F."/>
            <person name="Pelletier E."/>
            <person name="Koch H."/>
            <person name="Vacherie B."/>
            <person name="Rattei T."/>
            <person name="Sinninghe Damste J."/>
            <person name="Spieck E."/>
            <person name="Le Paslier D."/>
            <person name="Daims H."/>
        </authorList>
    </citation>
    <scope>NUCLEOTIDE SEQUENCE [LARGE SCALE GENOMIC DNA]</scope>
</reference>
<protein>
    <submittedName>
        <fullName evidence="1">Uncharacterized protein</fullName>
    </submittedName>
</protein>
<gene>
    <name evidence="1" type="ORF">NIDE0567</name>
</gene>
<dbReference type="AlphaFoldDB" id="D8PAT2"/>
<dbReference type="HOGENOM" id="CLU_2823095_0_0_0"/>
<dbReference type="KEGG" id="nde:NIDE0567"/>
<dbReference type="STRING" id="330214.NIDE0567"/>